<reference evidence="10" key="1">
    <citation type="submission" date="2016-03" db="EMBL/GenBank/DDBJ databases">
        <title>Updated assembly of Pseudogymnoascus destructans, the fungus causing white-nose syndrome of bats.</title>
        <authorList>
            <person name="Palmer J.M."/>
            <person name="Drees K.P."/>
            <person name="Foster J.T."/>
            <person name="Lindner D.L."/>
        </authorList>
    </citation>
    <scope>NUCLEOTIDE SEQUENCE [LARGE SCALE GENOMIC DNA]</scope>
    <source>
        <strain evidence="10">20631-21</strain>
    </source>
</reference>
<dbReference type="SUPFAM" id="SSF52540">
    <property type="entry name" value="P-loop containing nucleoside triphosphate hydrolases"/>
    <property type="match status" value="1"/>
</dbReference>
<evidence type="ECO:0000256" key="1">
    <source>
        <dbReference type="ARBA" id="ARBA00001946"/>
    </source>
</evidence>
<proteinExistence type="inferred from homology"/>
<dbReference type="InterPro" id="IPR052279">
    <property type="entry name" value="EngB_GTPase"/>
</dbReference>
<evidence type="ECO:0000256" key="2">
    <source>
        <dbReference type="ARBA" id="ARBA00009638"/>
    </source>
</evidence>
<evidence type="ECO:0000256" key="5">
    <source>
        <dbReference type="ARBA" id="ARBA00022741"/>
    </source>
</evidence>
<name>A0A177AFC3_9PEZI</name>
<sequence length="413" mass="45340">MGGSLPMRCLRSGSRSVFGRYVPQIEATSDAATLGIRGLRTRRRVGRTTTNAEEGVADSPKTQSDVGPEVVSWDEIAAKIEALATQRLPNSQSKKTKPPKPAGNKQKPLALSPAEKPSPKQAATSQPQQTGPPPKSRDYLKLPSNSLSEHWDTLPPSQEQLVHAEKFFRQRPPRPFVWSAPKFHSMAFGSSPEVCFLGRSNVGKSSLLNALFGGNIANVSSKPGRTKMMNAFNVGDSTDASKNLVVLDMPGYGKGGHADWGKEVLKYLGKRKELKRAFVLVDAEVGLKKTDEQLLAIFRTEEIPHQIVLSKVDKLLFPKNRKPSEGALESRMQVLKRVMEMTRRTTQPNPEDMSGALGEIIGCCSERPFGQVLGINEVRHAMLQAAGLEKKMDRKLIAETEIVSHDDIFGKDP</sequence>
<protein>
    <recommendedName>
        <fullName evidence="3">GTP-binding protein 8</fullName>
    </recommendedName>
</protein>
<dbReference type="GO" id="GO:0005525">
    <property type="term" value="F:GTP binding"/>
    <property type="evidence" value="ECO:0007669"/>
    <property type="project" value="UniProtKB-KW"/>
</dbReference>
<dbReference type="OrthoDB" id="391988at2759"/>
<dbReference type="PROSITE" id="PS51706">
    <property type="entry name" value="G_ENGB"/>
    <property type="match status" value="1"/>
</dbReference>
<dbReference type="EMBL" id="KV441390">
    <property type="protein sequence ID" value="OAF60808.1"/>
    <property type="molecule type" value="Genomic_DNA"/>
</dbReference>
<keyword evidence="5" id="KW-0547">Nucleotide-binding</keyword>
<dbReference type="Proteomes" id="UP000077154">
    <property type="component" value="Unassembled WGS sequence"/>
</dbReference>
<dbReference type="Gene3D" id="3.40.50.300">
    <property type="entry name" value="P-loop containing nucleotide triphosphate hydrolases"/>
    <property type="match status" value="1"/>
</dbReference>
<dbReference type="NCBIfam" id="TIGR03598">
    <property type="entry name" value="GTPase_YsxC"/>
    <property type="match status" value="1"/>
</dbReference>
<comment type="cofactor">
    <cofactor evidence="1">
        <name>Mg(2+)</name>
        <dbReference type="ChEBI" id="CHEBI:18420"/>
    </cofactor>
</comment>
<keyword evidence="6" id="KW-0460">Magnesium</keyword>
<dbReference type="CDD" id="cd01876">
    <property type="entry name" value="YihA_EngB"/>
    <property type="match status" value="1"/>
</dbReference>
<dbReference type="InterPro" id="IPR027417">
    <property type="entry name" value="P-loop_NTPase"/>
</dbReference>
<keyword evidence="4" id="KW-0479">Metal-binding</keyword>
<evidence type="ECO:0000256" key="8">
    <source>
        <dbReference type="SAM" id="MobiDB-lite"/>
    </source>
</evidence>
<dbReference type="InterPro" id="IPR019987">
    <property type="entry name" value="GTP-bd_ribosome_bio_YsxC"/>
</dbReference>
<dbReference type="InterPro" id="IPR006073">
    <property type="entry name" value="GTP-bd"/>
</dbReference>
<feature type="domain" description="EngB-type G" evidence="9">
    <location>
        <begin position="190"/>
        <end position="363"/>
    </location>
</feature>
<comment type="similarity">
    <text evidence="2">Belongs to the TRAFAC class TrmE-Era-EngA-EngB-Septin-like GTPase superfamily. EngB GTPase family.</text>
</comment>
<dbReference type="GO" id="GO:0005739">
    <property type="term" value="C:mitochondrion"/>
    <property type="evidence" value="ECO:0007669"/>
    <property type="project" value="TreeGrafter"/>
</dbReference>
<evidence type="ECO:0000313" key="10">
    <source>
        <dbReference type="EMBL" id="OAF60808.1"/>
    </source>
</evidence>
<feature type="region of interest" description="Disordered" evidence="8">
    <location>
        <begin position="42"/>
        <end position="68"/>
    </location>
</feature>
<feature type="region of interest" description="Disordered" evidence="8">
    <location>
        <begin position="83"/>
        <end position="153"/>
    </location>
</feature>
<evidence type="ECO:0000256" key="6">
    <source>
        <dbReference type="ARBA" id="ARBA00022842"/>
    </source>
</evidence>
<dbReference type="PANTHER" id="PTHR46498:SF1">
    <property type="entry name" value="GTP-BINDING PROTEIN 8"/>
    <property type="match status" value="1"/>
</dbReference>
<dbReference type="GeneID" id="36285524"/>
<keyword evidence="7" id="KW-0342">GTP-binding</keyword>
<dbReference type="Pfam" id="PF01926">
    <property type="entry name" value="MMR_HSR1"/>
    <property type="match status" value="1"/>
</dbReference>
<gene>
    <name evidence="10" type="ORF">VC83_02441</name>
</gene>
<evidence type="ECO:0000256" key="3">
    <source>
        <dbReference type="ARBA" id="ARBA00015370"/>
    </source>
</evidence>
<evidence type="ECO:0000259" key="9">
    <source>
        <dbReference type="PROSITE" id="PS51706"/>
    </source>
</evidence>
<dbReference type="eggNOG" id="KOG2486">
    <property type="taxonomic scope" value="Eukaryota"/>
</dbReference>
<accession>A0A177AFC3</accession>
<evidence type="ECO:0000256" key="7">
    <source>
        <dbReference type="ARBA" id="ARBA00023134"/>
    </source>
</evidence>
<dbReference type="InterPro" id="IPR030393">
    <property type="entry name" value="G_ENGB_dom"/>
</dbReference>
<dbReference type="PANTHER" id="PTHR46498">
    <property type="entry name" value="GTP-BINDING PROTEIN 8"/>
    <property type="match status" value="1"/>
</dbReference>
<dbReference type="GO" id="GO:0046872">
    <property type="term" value="F:metal ion binding"/>
    <property type="evidence" value="ECO:0007669"/>
    <property type="project" value="UniProtKB-KW"/>
</dbReference>
<evidence type="ECO:0000256" key="4">
    <source>
        <dbReference type="ARBA" id="ARBA00022723"/>
    </source>
</evidence>
<dbReference type="RefSeq" id="XP_024326089.1">
    <property type="nucleotide sequence ID" value="XM_024466105.1"/>
</dbReference>
<dbReference type="VEuPathDB" id="FungiDB:GMDG_02372"/>
<organism evidence="10">
    <name type="scientific">Pseudogymnoascus destructans</name>
    <dbReference type="NCBI Taxonomy" id="655981"/>
    <lineage>
        <taxon>Eukaryota</taxon>
        <taxon>Fungi</taxon>
        <taxon>Dikarya</taxon>
        <taxon>Ascomycota</taxon>
        <taxon>Pezizomycotina</taxon>
        <taxon>Leotiomycetes</taxon>
        <taxon>Thelebolales</taxon>
        <taxon>Thelebolaceae</taxon>
        <taxon>Pseudogymnoascus</taxon>
    </lineage>
</organism>
<dbReference type="AlphaFoldDB" id="A0A177AFC3"/>